<evidence type="ECO:0000313" key="2">
    <source>
        <dbReference type="Proteomes" id="UP001234297"/>
    </source>
</evidence>
<organism evidence="1 2">
    <name type="scientific">Persea americana</name>
    <name type="common">Avocado</name>
    <dbReference type="NCBI Taxonomy" id="3435"/>
    <lineage>
        <taxon>Eukaryota</taxon>
        <taxon>Viridiplantae</taxon>
        <taxon>Streptophyta</taxon>
        <taxon>Embryophyta</taxon>
        <taxon>Tracheophyta</taxon>
        <taxon>Spermatophyta</taxon>
        <taxon>Magnoliopsida</taxon>
        <taxon>Magnoliidae</taxon>
        <taxon>Laurales</taxon>
        <taxon>Lauraceae</taxon>
        <taxon>Persea</taxon>
    </lineage>
</organism>
<reference evidence="1 2" key="1">
    <citation type="journal article" date="2022" name="Hortic Res">
        <title>A haplotype resolved chromosomal level avocado genome allows analysis of novel avocado genes.</title>
        <authorList>
            <person name="Nath O."/>
            <person name="Fletcher S.J."/>
            <person name="Hayward A."/>
            <person name="Shaw L.M."/>
            <person name="Masouleh A.K."/>
            <person name="Furtado A."/>
            <person name="Henry R.J."/>
            <person name="Mitter N."/>
        </authorList>
    </citation>
    <scope>NUCLEOTIDE SEQUENCE [LARGE SCALE GENOMIC DNA]</scope>
    <source>
        <strain evidence="2">cv. Hass</strain>
    </source>
</reference>
<evidence type="ECO:0000313" key="1">
    <source>
        <dbReference type="EMBL" id="KAJ8645832.1"/>
    </source>
</evidence>
<accession>A0ACC2MJE0</accession>
<gene>
    <name evidence="1" type="ORF">MRB53_007580</name>
</gene>
<keyword evidence="2" id="KW-1185">Reference proteome</keyword>
<dbReference type="Proteomes" id="UP001234297">
    <property type="component" value="Chromosome 2"/>
</dbReference>
<protein>
    <submittedName>
        <fullName evidence="1">Uncharacterized protein</fullName>
    </submittedName>
</protein>
<proteinExistence type="predicted"/>
<comment type="caution">
    <text evidence="1">The sequence shown here is derived from an EMBL/GenBank/DDBJ whole genome shotgun (WGS) entry which is preliminary data.</text>
</comment>
<sequence>MEGCLEKQLRDAIRAIDYDFIEELKGPDGAIKAHEGMKNMAENSLDKDVHICSFSSWCRFPFYEVDFGWGKPIWVSCRTFPAKNFTTLIGRRWDDGMEVWVNMEAEEMAKFEQDPELLSFISIP</sequence>
<name>A0ACC2MJE0_PERAE</name>
<dbReference type="EMBL" id="CM056810">
    <property type="protein sequence ID" value="KAJ8645832.1"/>
    <property type="molecule type" value="Genomic_DNA"/>
</dbReference>